<dbReference type="EMBL" id="JAOAOG010000203">
    <property type="protein sequence ID" value="KAJ6240579.1"/>
    <property type="molecule type" value="Genomic_DNA"/>
</dbReference>
<dbReference type="Pfam" id="PF03637">
    <property type="entry name" value="Mob1_phocein"/>
    <property type="match status" value="1"/>
</dbReference>
<gene>
    <name evidence="1" type="ORF">M0813_24033</name>
</gene>
<dbReference type="PANTHER" id="PTHR22599">
    <property type="entry name" value="MPS ONE BINDER KINASE ACTIVATOR-LIKE MOB"/>
    <property type="match status" value="1"/>
</dbReference>
<dbReference type="Gene3D" id="1.20.140.30">
    <property type="entry name" value="MOB kinase activator"/>
    <property type="match status" value="1"/>
</dbReference>
<proteinExistence type="predicted"/>
<evidence type="ECO:0000313" key="2">
    <source>
        <dbReference type="Proteomes" id="UP001150062"/>
    </source>
</evidence>
<dbReference type="SMART" id="SM01388">
    <property type="entry name" value="Mob1_phocein"/>
    <property type="match status" value="1"/>
</dbReference>
<name>A0ABQ8Y7I4_9EUKA</name>
<protein>
    <submittedName>
        <fullName evidence="1">Mob kinase activator-like 1</fullName>
    </submittedName>
</protein>
<dbReference type="Proteomes" id="UP001150062">
    <property type="component" value="Unassembled WGS sequence"/>
</dbReference>
<dbReference type="InterPro" id="IPR036703">
    <property type="entry name" value="MOB_kinase_act_sf"/>
</dbReference>
<comment type="caution">
    <text evidence="1">The sequence shown here is derived from an EMBL/GenBank/DDBJ whole genome shotgun (WGS) entry which is preliminary data.</text>
</comment>
<dbReference type="SUPFAM" id="SSF101152">
    <property type="entry name" value="Mob1/phocein"/>
    <property type="match status" value="1"/>
</dbReference>
<accession>A0ABQ8Y7I4</accession>
<sequence length="218" mass="26120">MNFVNLIQLITFSRTKTVYDRQKFIKGSRKYDLYKQAKETLGGGDLKKAVLLPQDQNVNDWIAVHVVDFRNKLNLFHGLVQEQCTEETCPIMNAGPQWEYHWITKKKQKPQKLSAPEYISKLIEWVDNQIDDPRYFPEETNKYPRSWKNKICKPIFRRLFRILGHIYYNHFATIREKGAEAHLNTLLIHFVYFARQFSLMEQKDYLPMKELIVRFCQN</sequence>
<evidence type="ECO:0000313" key="1">
    <source>
        <dbReference type="EMBL" id="KAJ6240579.1"/>
    </source>
</evidence>
<organism evidence="1 2">
    <name type="scientific">Anaeramoeba flamelloides</name>
    <dbReference type="NCBI Taxonomy" id="1746091"/>
    <lineage>
        <taxon>Eukaryota</taxon>
        <taxon>Metamonada</taxon>
        <taxon>Anaeramoebidae</taxon>
        <taxon>Anaeramoeba</taxon>
    </lineage>
</organism>
<dbReference type="InterPro" id="IPR005301">
    <property type="entry name" value="MOB_kinase_act_fam"/>
</dbReference>
<keyword evidence="2" id="KW-1185">Reference proteome</keyword>
<reference evidence="1" key="1">
    <citation type="submission" date="2022-08" db="EMBL/GenBank/DDBJ databases">
        <title>Novel sulfate-reducing endosymbionts in the free-living metamonad Anaeramoeba.</title>
        <authorList>
            <person name="Jerlstrom-Hultqvist J."/>
            <person name="Cepicka I."/>
            <person name="Gallot-Lavallee L."/>
            <person name="Salas-Leiva D."/>
            <person name="Curtis B.A."/>
            <person name="Zahonova K."/>
            <person name="Pipaliya S."/>
            <person name="Dacks J."/>
            <person name="Roger A.J."/>
        </authorList>
    </citation>
    <scope>NUCLEOTIDE SEQUENCE</scope>
    <source>
        <strain evidence="1">Schooner1</strain>
    </source>
</reference>